<evidence type="ECO:0000256" key="7">
    <source>
        <dbReference type="ARBA" id="ARBA00022676"/>
    </source>
</evidence>
<comment type="similarity">
    <text evidence="4 15">Belongs to the purine/pyrimidine phosphoribosyltransferase family.</text>
</comment>
<gene>
    <name evidence="17" type="ORF">EDC90_1001247</name>
</gene>
<comment type="pathway">
    <text evidence="3 15">Purine metabolism; IMP biosynthesis via salvage pathway; IMP from hypoxanthine: step 1/1.</text>
</comment>
<dbReference type="GO" id="GO:0052657">
    <property type="term" value="F:guanine phosphoribosyltransferase activity"/>
    <property type="evidence" value="ECO:0007669"/>
    <property type="project" value="RHEA"/>
</dbReference>
<dbReference type="AlphaFoldDB" id="A0A4R3NY51"/>
<feature type="domain" description="Phosphoribosyltransferase" evidence="16">
    <location>
        <begin position="9"/>
        <end position="162"/>
    </location>
</feature>
<dbReference type="RefSeq" id="WP_132307678.1">
    <property type="nucleotide sequence ID" value="NZ_SMAR01000001.1"/>
</dbReference>
<dbReference type="GO" id="GO:0032264">
    <property type="term" value="P:IMP salvage"/>
    <property type="evidence" value="ECO:0007669"/>
    <property type="project" value="UniProtKB-UniPathway"/>
</dbReference>
<evidence type="ECO:0000256" key="4">
    <source>
        <dbReference type="ARBA" id="ARBA00008391"/>
    </source>
</evidence>
<evidence type="ECO:0000259" key="16">
    <source>
        <dbReference type="Pfam" id="PF00156"/>
    </source>
</evidence>
<name>A0A4R3NY51_9HYPH</name>
<dbReference type="GO" id="GO:0000166">
    <property type="term" value="F:nucleotide binding"/>
    <property type="evidence" value="ECO:0007669"/>
    <property type="project" value="UniProtKB-KW"/>
</dbReference>
<evidence type="ECO:0000256" key="13">
    <source>
        <dbReference type="ARBA" id="ARBA00048811"/>
    </source>
</evidence>
<dbReference type="PANTHER" id="PTHR43340">
    <property type="entry name" value="HYPOXANTHINE-GUANINE PHOSPHORIBOSYLTRANSFERASE"/>
    <property type="match status" value="1"/>
</dbReference>
<keyword evidence="8 15" id="KW-0808">Transferase</keyword>
<dbReference type="PANTHER" id="PTHR43340:SF1">
    <property type="entry name" value="HYPOXANTHINE PHOSPHORIBOSYLTRANSFERASE"/>
    <property type="match status" value="1"/>
</dbReference>
<keyword evidence="9 15" id="KW-0479">Metal-binding</keyword>
<keyword evidence="10 15" id="KW-0660">Purine salvage</keyword>
<dbReference type="Proteomes" id="UP000295097">
    <property type="component" value="Unassembled WGS sequence"/>
</dbReference>
<evidence type="ECO:0000256" key="15">
    <source>
        <dbReference type="RuleBase" id="RU364099"/>
    </source>
</evidence>
<dbReference type="NCBIfam" id="TIGR01203">
    <property type="entry name" value="HGPRTase"/>
    <property type="match status" value="1"/>
</dbReference>
<dbReference type="Gene3D" id="3.40.50.2020">
    <property type="match status" value="1"/>
</dbReference>
<keyword evidence="11 15" id="KW-0547">Nucleotide-binding</keyword>
<dbReference type="GO" id="GO:0046100">
    <property type="term" value="P:hypoxanthine metabolic process"/>
    <property type="evidence" value="ECO:0007669"/>
    <property type="project" value="TreeGrafter"/>
</dbReference>
<dbReference type="InterPro" id="IPR029057">
    <property type="entry name" value="PRTase-like"/>
</dbReference>
<dbReference type="GO" id="GO:0004422">
    <property type="term" value="F:hypoxanthine phosphoribosyltransferase activity"/>
    <property type="evidence" value="ECO:0007669"/>
    <property type="project" value="InterPro"/>
</dbReference>
<dbReference type="UniPathway" id="UPA00591">
    <property type="reaction ID" value="UER00648"/>
</dbReference>
<proteinExistence type="inferred from homology"/>
<comment type="catalytic activity">
    <reaction evidence="14">
        <text>IMP + diphosphate = hypoxanthine + 5-phospho-alpha-D-ribose 1-diphosphate</text>
        <dbReference type="Rhea" id="RHEA:17973"/>
        <dbReference type="ChEBI" id="CHEBI:17368"/>
        <dbReference type="ChEBI" id="CHEBI:33019"/>
        <dbReference type="ChEBI" id="CHEBI:58017"/>
        <dbReference type="ChEBI" id="CHEBI:58053"/>
        <dbReference type="EC" id="2.4.2.8"/>
    </reaction>
    <physiologicalReaction direction="right-to-left" evidence="14">
        <dbReference type="Rhea" id="RHEA:17975"/>
    </physiologicalReaction>
</comment>
<evidence type="ECO:0000256" key="14">
    <source>
        <dbReference type="ARBA" id="ARBA00049402"/>
    </source>
</evidence>
<dbReference type="CDD" id="cd06223">
    <property type="entry name" value="PRTases_typeI"/>
    <property type="match status" value="1"/>
</dbReference>
<dbReference type="OrthoDB" id="9802824at2"/>
<keyword evidence="7 15" id="KW-0328">Glycosyltransferase</keyword>
<dbReference type="InterPro" id="IPR000836">
    <property type="entry name" value="PRTase_dom"/>
</dbReference>
<evidence type="ECO:0000256" key="11">
    <source>
        <dbReference type="ARBA" id="ARBA00022741"/>
    </source>
</evidence>
<accession>A0A4R3NY51</accession>
<evidence type="ECO:0000313" key="18">
    <source>
        <dbReference type="Proteomes" id="UP000295097"/>
    </source>
</evidence>
<evidence type="ECO:0000256" key="8">
    <source>
        <dbReference type="ARBA" id="ARBA00022679"/>
    </source>
</evidence>
<comment type="cofactor">
    <cofactor evidence="1 15">
        <name>Mg(2+)</name>
        <dbReference type="ChEBI" id="CHEBI:18420"/>
    </cofactor>
</comment>
<dbReference type="EC" id="2.4.2.8" evidence="5 15"/>
<evidence type="ECO:0000256" key="3">
    <source>
        <dbReference type="ARBA" id="ARBA00004669"/>
    </source>
</evidence>
<dbReference type="SUPFAM" id="SSF53271">
    <property type="entry name" value="PRTase-like"/>
    <property type="match status" value="1"/>
</dbReference>
<evidence type="ECO:0000256" key="9">
    <source>
        <dbReference type="ARBA" id="ARBA00022723"/>
    </source>
</evidence>
<sequence length="180" mass="19831">MPVVRGKNIEELFSTEEIARRNEELARQIADGPSKDLLVIAILKGSFVFAADLIRALHKTGLAPEVEFMTLSSYGTGTVSRGVRLVKDIDSDVKGRDVLLIDDILESGRTLEYAKRLMFERGAANVSVAVLLDKHDKREATMEADYAGFRCPDKFVVGYGMDVAYAFRELPFVGVITGDA</sequence>
<evidence type="ECO:0000256" key="10">
    <source>
        <dbReference type="ARBA" id="ARBA00022726"/>
    </source>
</evidence>
<evidence type="ECO:0000313" key="17">
    <source>
        <dbReference type="EMBL" id="TCT45106.1"/>
    </source>
</evidence>
<dbReference type="GO" id="GO:0032263">
    <property type="term" value="P:GMP salvage"/>
    <property type="evidence" value="ECO:0007669"/>
    <property type="project" value="TreeGrafter"/>
</dbReference>
<keyword evidence="18" id="KW-1185">Reference proteome</keyword>
<dbReference type="EMBL" id="SMAR01000001">
    <property type="protein sequence ID" value="TCT45106.1"/>
    <property type="molecule type" value="Genomic_DNA"/>
</dbReference>
<evidence type="ECO:0000256" key="6">
    <source>
        <dbReference type="ARBA" id="ARBA00022490"/>
    </source>
</evidence>
<evidence type="ECO:0000256" key="2">
    <source>
        <dbReference type="ARBA" id="ARBA00004496"/>
    </source>
</evidence>
<comment type="subcellular location">
    <subcellularLocation>
        <location evidence="2 15">Cytoplasm</location>
    </subcellularLocation>
</comment>
<evidence type="ECO:0000256" key="12">
    <source>
        <dbReference type="ARBA" id="ARBA00022842"/>
    </source>
</evidence>
<dbReference type="GO" id="GO:0000287">
    <property type="term" value="F:magnesium ion binding"/>
    <property type="evidence" value="ECO:0007669"/>
    <property type="project" value="TreeGrafter"/>
</dbReference>
<organism evidence="17 18">
    <name type="scientific">Martelella mediterranea</name>
    <dbReference type="NCBI Taxonomy" id="293089"/>
    <lineage>
        <taxon>Bacteria</taxon>
        <taxon>Pseudomonadati</taxon>
        <taxon>Pseudomonadota</taxon>
        <taxon>Alphaproteobacteria</taxon>
        <taxon>Hyphomicrobiales</taxon>
        <taxon>Aurantimonadaceae</taxon>
        <taxon>Martelella</taxon>
    </lineage>
</organism>
<keyword evidence="12 15" id="KW-0460">Magnesium</keyword>
<dbReference type="InterPro" id="IPR005904">
    <property type="entry name" value="Hxn_phspho_trans"/>
</dbReference>
<protein>
    <recommendedName>
        <fullName evidence="5 15">Hypoxanthine phosphoribosyltransferase</fullName>
        <ecNumber evidence="5 15">2.4.2.8</ecNumber>
    </recommendedName>
</protein>
<dbReference type="Pfam" id="PF00156">
    <property type="entry name" value="Pribosyltran"/>
    <property type="match status" value="1"/>
</dbReference>
<evidence type="ECO:0000256" key="1">
    <source>
        <dbReference type="ARBA" id="ARBA00001946"/>
    </source>
</evidence>
<comment type="catalytic activity">
    <reaction evidence="13">
        <text>GMP + diphosphate = guanine + 5-phospho-alpha-D-ribose 1-diphosphate</text>
        <dbReference type="Rhea" id="RHEA:25424"/>
        <dbReference type="ChEBI" id="CHEBI:16235"/>
        <dbReference type="ChEBI" id="CHEBI:33019"/>
        <dbReference type="ChEBI" id="CHEBI:58017"/>
        <dbReference type="ChEBI" id="CHEBI:58115"/>
        <dbReference type="EC" id="2.4.2.8"/>
    </reaction>
    <physiologicalReaction direction="right-to-left" evidence="13">
        <dbReference type="Rhea" id="RHEA:25426"/>
    </physiologicalReaction>
</comment>
<dbReference type="InterPro" id="IPR050408">
    <property type="entry name" value="HGPRT"/>
</dbReference>
<evidence type="ECO:0000256" key="5">
    <source>
        <dbReference type="ARBA" id="ARBA00011895"/>
    </source>
</evidence>
<reference evidence="17 18" key="1">
    <citation type="submission" date="2019-03" db="EMBL/GenBank/DDBJ databases">
        <title>Freshwater and sediment microbial communities from various areas in North America, analyzing microbe dynamics in response to fracking.</title>
        <authorList>
            <person name="Lamendella R."/>
        </authorList>
    </citation>
    <scope>NUCLEOTIDE SEQUENCE [LARGE SCALE GENOMIC DNA]</scope>
    <source>
        <strain evidence="17 18">175.2</strain>
    </source>
</reference>
<dbReference type="GO" id="GO:0006166">
    <property type="term" value="P:purine ribonucleoside salvage"/>
    <property type="evidence" value="ECO:0007669"/>
    <property type="project" value="UniProtKB-KW"/>
</dbReference>
<comment type="caution">
    <text evidence="17">The sequence shown here is derived from an EMBL/GenBank/DDBJ whole genome shotgun (WGS) entry which is preliminary data.</text>
</comment>
<keyword evidence="6 15" id="KW-0963">Cytoplasm</keyword>
<dbReference type="GO" id="GO:0006178">
    <property type="term" value="P:guanine salvage"/>
    <property type="evidence" value="ECO:0007669"/>
    <property type="project" value="TreeGrafter"/>
</dbReference>
<dbReference type="GO" id="GO:0005829">
    <property type="term" value="C:cytosol"/>
    <property type="evidence" value="ECO:0007669"/>
    <property type="project" value="TreeGrafter"/>
</dbReference>